<dbReference type="Pfam" id="PF19701">
    <property type="entry name" value="DUF6199"/>
    <property type="match status" value="1"/>
</dbReference>
<organism evidence="3 4">
    <name type="scientific">Cohnella hashimotonis</name>
    <dbReference type="NCBI Taxonomy" id="2826895"/>
    <lineage>
        <taxon>Bacteria</taxon>
        <taxon>Bacillati</taxon>
        <taxon>Bacillota</taxon>
        <taxon>Bacilli</taxon>
        <taxon>Bacillales</taxon>
        <taxon>Paenibacillaceae</taxon>
        <taxon>Cohnella</taxon>
    </lineage>
</organism>
<reference evidence="3" key="1">
    <citation type="submission" date="2023-04" db="EMBL/GenBank/DDBJ databases">
        <title>Comparative genomic analysis of Cohnella hashimotonis sp. nov., isolated from the International Space Station.</title>
        <authorList>
            <person name="Venkateswaran K."/>
            <person name="Simpson A."/>
        </authorList>
    </citation>
    <scope>NUCLEOTIDE SEQUENCE</scope>
    <source>
        <strain evidence="3">F6_2S_P_1</strain>
    </source>
</reference>
<keyword evidence="1" id="KW-0472">Membrane</keyword>
<feature type="domain" description="DUF6199" evidence="2">
    <location>
        <begin position="16"/>
        <end position="71"/>
    </location>
</feature>
<gene>
    <name evidence="3" type="ORF">KB449_21115</name>
</gene>
<feature type="transmembrane region" description="Helical" evidence="1">
    <location>
        <begin position="48"/>
        <end position="70"/>
    </location>
</feature>
<keyword evidence="1" id="KW-1133">Transmembrane helix</keyword>
<evidence type="ECO:0000256" key="1">
    <source>
        <dbReference type="SAM" id="Phobius"/>
    </source>
</evidence>
<dbReference type="InterPro" id="IPR045679">
    <property type="entry name" value="DUF6199"/>
</dbReference>
<keyword evidence="4" id="KW-1185">Reference proteome</keyword>
<protein>
    <recommendedName>
        <fullName evidence="2">DUF6199 domain-containing protein</fullName>
    </recommendedName>
</protein>
<name>A0ABT6TNI3_9BACL</name>
<sequence length="75" mass="8466">MPPEIKVISVLITILLVLWTGIALFATFKPKTFWSITQGWKATREPSPAYFLFSRIGTAIFAVIGLVLLVQPYFH</sequence>
<feature type="transmembrane region" description="Helical" evidence="1">
    <location>
        <begin position="7"/>
        <end position="28"/>
    </location>
</feature>
<evidence type="ECO:0000313" key="4">
    <source>
        <dbReference type="Proteomes" id="UP001161691"/>
    </source>
</evidence>
<dbReference type="Proteomes" id="UP001161691">
    <property type="component" value="Unassembled WGS sequence"/>
</dbReference>
<dbReference type="EMBL" id="JAGRPV010000001">
    <property type="protein sequence ID" value="MDI4647484.1"/>
    <property type="molecule type" value="Genomic_DNA"/>
</dbReference>
<dbReference type="RefSeq" id="WP_282910247.1">
    <property type="nucleotide sequence ID" value="NZ_JAGRPV010000001.1"/>
</dbReference>
<evidence type="ECO:0000313" key="3">
    <source>
        <dbReference type="EMBL" id="MDI4647484.1"/>
    </source>
</evidence>
<comment type="caution">
    <text evidence="3">The sequence shown here is derived from an EMBL/GenBank/DDBJ whole genome shotgun (WGS) entry which is preliminary data.</text>
</comment>
<proteinExistence type="predicted"/>
<accession>A0ABT6TNI3</accession>
<keyword evidence="1" id="KW-0812">Transmembrane</keyword>
<evidence type="ECO:0000259" key="2">
    <source>
        <dbReference type="Pfam" id="PF19701"/>
    </source>
</evidence>